<dbReference type="Proteomes" id="UP000225548">
    <property type="component" value="Unassembled WGS sequence"/>
</dbReference>
<keyword evidence="2" id="KW-1185">Reference proteome</keyword>
<gene>
    <name evidence="1" type="ORF">ATL42_3164</name>
</gene>
<protein>
    <submittedName>
        <fullName evidence="1">Uncharacterized protein</fullName>
    </submittedName>
</protein>
<organism evidence="1 2">
    <name type="scientific">Sanguibacter antarcticus</name>
    <dbReference type="NCBI Taxonomy" id="372484"/>
    <lineage>
        <taxon>Bacteria</taxon>
        <taxon>Bacillati</taxon>
        <taxon>Actinomycetota</taxon>
        <taxon>Actinomycetes</taxon>
        <taxon>Micrococcales</taxon>
        <taxon>Sanguibacteraceae</taxon>
        <taxon>Sanguibacter</taxon>
    </lineage>
</organism>
<accession>A0A2A9EAC6</accession>
<sequence length="246" mass="25318">MSAPAPDGLLDRGRATVVGPTLASVMQRIAQAPPDCVLVPGSTVPSRAAPVPAASADAATGGRAPERGRVDAAAVVADALAVVAPSTRQSASFLAAVRSLVTGADLVSADQRARAAVLTVWVLLDPGVHATANLAHLDATLDGRAGWALSTLYTVGVALAPALDPVQWPTTSATREESARAILRASGLHPAYETAQSADARWQTVSTAIQRHVLAELAEEARRAEVLARELARKRAREAAAQVSNV</sequence>
<dbReference type="OrthoDB" id="5144070at2"/>
<reference evidence="1 2" key="1">
    <citation type="submission" date="2017-10" db="EMBL/GenBank/DDBJ databases">
        <title>Sequencing the genomes of 1000 actinobacteria strains.</title>
        <authorList>
            <person name="Klenk H.-P."/>
        </authorList>
    </citation>
    <scope>NUCLEOTIDE SEQUENCE [LARGE SCALE GENOMIC DNA]</scope>
    <source>
        <strain evidence="1 2">DSM 18966</strain>
    </source>
</reference>
<dbReference type="RefSeq" id="WP_098456142.1">
    <property type="nucleotide sequence ID" value="NZ_PDJG01000001.1"/>
</dbReference>
<dbReference type="EMBL" id="PDJG01000001">
    <property type="protein sequence ID" value="PFG35225.1"/>
    <property type="molecule type" value="Genomic_DNA"/>
</dbReference>
<evidence type="ECO:0000313" key="1">
    <source>
        <dbReference type="EMBL" id="PFG35225.1"/>
    </source>
</evidence>
<proteinExistence type="predicted"/>
<comment type="caution">
    <text evidence="1">The sequence shown here is derived from an EMBL/GenBank/DDBJ whole genome shotgun (WGS) entry which is preliminary data.</text>
</comment>
<evidence type="ECO:0000313" key="2">
    <source>
        <dbReference type="Proteomes" id="UP000225548"/>
    </source>
</evidence>
<name>A0A2A9EAC6_9MICO</name>
<dbReference type="AlphaFoldDB" id="A0A2A9EAC6"/>